<dbReference type="OrthoDB" id="9803752at2"/>
<dbReference type="STRING" id="516051.VC82_704"/>
<dbReference type="HOGENOM" id="CLU_022931_2_0_10"/>
<evidence type="ECO:0000313" key="2">
    <source>
        <dbReference type="EMBL" id="AKA34368.1"/>
    </source>
</evidence>
<evidence type="ECO:0000256" key="1">
    <source>
        <dbReference type="SAM" id="SignalP"/>
    </source>
</evidence>
<dbReference type="PROSITE" id="PS51257">
    <property type="entry name" value="PROKAR_LIPOPROTEIN"/>
    <property type="match status" value="1"/>
</dbReference>
<dbReference type="PANTHER" id="PTHR40050">
    <property type="entry name" value="INNER SPORE COAT PROTEIN H"/>
    <property type="match status" value="1"/>
</dbReference>
<feature type="chain" id="PRO_5002300228" evidence="1">
    <location>
        <begin position="26"/>
        <end position="469"/>
    </location>
</feature>
<gene>
    <name evidence="2" type="ORF">VC82_704</name>
</gene>
<protein>
    <submittedName>
        <fullName evidence="2">Fibronectin type III domain protein</fullName>
    </submittedName>
</protein>
<keyword evidence="1" id="KW-0732">Signal</keyword>
<organism evidence="2 3">
    <name type="scientific">Flagellimonas lutaonensis</name>
    <dbReference type="NCBI Taxonomy" id="516051"/>
    <lineage>
        <taxon>Bacteria</taxon>
        <taxon>Pseudomonadati</taxon>
        <taxon>Bacteroidota</taxon>
        <taxon>Flavobacteriia</taxon>
        <taxon>Flavobacteriales</taxon>
        <taxon>Flavobacteriaceae</taxon>
        <taxon>Flagellimonas</taxon>
    </lineage>
</organism>
<dbReference type="PATRIC" id="fig|516051.4.peg.733"/>
<dbReference type="Pfam" id="PF08757">
    <property type="entry name" value="CotH"/>
    <property type="match status" value="1"/>
</dbReference>
<evidence type="ECO:0000313" key="3">
    <source>
        <dbReference type="Proteomes" id="UP000032726"/>
    </source>
</evidence>
<dbReference type="Proteomes" id="UP000032726">
    <property type="component" value="Chromosome"/>
</dbReference>
<keyword evidence="3" id="KW-1185">Reference proteome</keyword>
<dbReference type="KEGG" id="mlt:VC82_704"/>
<sequence length="469" mass="53306">MATPIFRKNLLFRFLFLTVFILIFACDSDDPVLTDDDVGQEPDDPIALQDKLPQFMVDTQGGTIVDEPKISSQTTITVAGDVVYEGNIGIEFRGASSQALFPKKSYGLETWDENGEDIDVSLLGFPEEEDWILYGPYSDKSLLRNILIYDLSRDIDRYASRCLFVDMTLNGVYQGVYVFMEKLKRDGARIDISKLDDDENTGEDLTGGYILKIDKTAGNNLGEGYNELNSFVSAYPPQNAAAGQEVYFLYEYPDAEDITVAQKAYISQYVADFESALASDDFTDPDTGYTAYIDVASFIDFFLLNELSNNVDAYRLSTFMHKNKNGKLKMGPIWDFNLAFGNANYCNGGDTNVWAYKFNERCPDDFWLVPFWWDRFMKDPTFVAQLKERWLMLRSGAFADTAIQARIDGYLAELEKAGAIEANFTAWPVLGSYVWPNNFVGNSYDEEVNYLRDWLAQRLTWLDTQINNL</sequence>
<feature type="signal peptide" evidence="1">
    <location>
        <begin position="1"/>
        <end position="25"/>
    </location>
</feature>
<dbReference type="AlphaFoldDB" id="A0A0D5YR56"/>
<accession>A0A0D5YR56</accession>
<dbReference type="RefSeq" id="WP_045801137.1">
    <property type="nucleotide sequence ID" value="NZ_CP011071.1"/>
</dbReference>
<proteinExistence type="predicted"/>
<reference evidence="2 3" key="1">
    <citation type="submission" date="2015-03" db="EMBL/GenBank/DDBJ databases">
        <title>Complete genome sequence of Muricauda lutaonensis CC-HSB-11T, isolated from a coastal hot spring.</title>
        <authorList>
            <person name="Kim K.M."/>
        </authorList>
    </citation>
    <scope>NUCLEOTIDE SEQUENCE [LARGE SCALE GENOMIC DNA]</scope>
    <source>
        <strain evidence="2 3">CC-HSB-11</strain>
    </source>
</reference>
<dbReference type="InterPro" id="IPR014867">
    <property type="entry name" value="Spore_coat_CotH_CotH2/3/7"/>
</dbReference>
<dbReference type="EMBL" id="CP011071">
    <property type="protein sequence ID" value="AKA34368.1"/>
    <property type="molecule type" value="Genomic_DNA"/>
</dbReference>
<name>A0A0D5YR56_9FLAO</name>
<dbReference type="PANTHER" id="PTHR40050:SF1">
    <property type="entry name" value="INNER SPORE COAT PROTEIN H"/>
    <property type="match status" value="1"/>
</dbReference>